<evidence type="ECO:0000313" key="1">
    <source>
        <dbReference type="EMBL" id="KAK8892776.1"/>
    </source>
</evidence>
<organism evidence="1 2">
    <name type="scientific">Tritrichomonas musculus</name>
    <dbReference type="NCBI Taxonomy" id="1915356"/>
    <lineage>
        <taxon>Eukaryota</taxon>
        <taxon>Metamonada</taxon>
        <taxon>Parabasalia</taxon>
        <taxon>Tritrichomonadida</taxon>
        <taxon>Tritrichomonadidae</taxon>
        <taxon>Tritrichomonas</taxon>
    </lineage>
</organism>
<accession>A0ABR2KPU4</accession>
<dbReference type="Proteomes" id="UP001470230">
    <property type="component" value="Unassembled WGS sequence"/>
</dbReference>
<proteinExistence type="predicted"/>
<protein>
    <submittedName>
        <fullName evidence="1">Uncharacterized protein</fullName>
    </submittedName>
</protein>
<reference evidence="1 2" key="1">
    <citation type="submission" date="2024-04" db="EMBL/GenBank/DDBJ databases">
        <title>Tritrichomonas musculus Genome.</title>
        <authorList>
            <person name="Alves-Ferreira E."/>
            <person name="Grigg M."/>
            <person name="Lorenzi H."/>
            <person name="Galac M."/>
        </authorList>
    </citation>
    <scope>NUCLEOTIDE SEQUENCE [LARGE SCALE GENOMIC DNA]</scope>
    <source>
        <strain evidence="1 2">EAF2021</strain>
    </source>
</reference>
<name>A0ABR2KPU4_9EUKA</name>
<keyword evidence="2" id="KW-1185">Reference proteome</keyword>
<dbReference type="EMBL" id="JAPFFF010000004">
    <property type="protein sequence ID" value="KAK8892776.1"/>
    <property type="molecule type" value="Genomic_DNA"/>
</dbReference>
<gene>
    <name evidence="1" type="ORF">M9Y10_030018</name>
</gene>
<evidence type="ECO:0000313" key="2">
    <source>
        <dbReference type="Proteomes" id="UP001470230"/>
    </source>
</evidence>
<sequence>MTMIYDVPLDKLVELDNLINDSNYTVDDWLAAYNNDKKLLHDELVGLISLDIHYKGFDGDDNYSAVYWFVKGIKAADDAWESLMNIQPQPLIKQIPVPQAHKHPKRFNRDLHKKDDSLMDSIKKQHRYLNEFWQNDDTIYLDKSIKEQNTIQIKSFREWFDVNNDEVQDKLVNDIIETIENNPLFWVVNFESLNRYGRNKLNDLLIDSLENTVAPRINANDKYKFDYYVSESNNQHRIYNQLKDGGLIYDIDGKPPEYFYENGFAELPALSLFSSVGLRKLNQPKTKTYKDRGGSFFIYWNNTDIDLRRYQIFTREDNYFERRSAIEIPCVLWSLKDLIDDGELGIVASRLMMKNVRGINEFSTNYHNNKDLDDACNE</sequence>
<comment type="caution">
    <text evidence="1">The sequence shown here is derived from an EMBL/GenBank/DDBJ whole genome shotgun (WGS) entry which is preliminary data.</text>
</comment>